<reference evidence="1" key="1">
    <citation type="submission" date="2021-03" db="EMBL/GenBank/DDBJ databases">
        <title>Segmental and non segmental small RNA viruses in wild birds.</title>
        <authorList>
            <person name="Yang S."/>
            <person name="Zhang W."/>
            <person name="Ullah K."/>
            <person name="Mehmood A."/>
        </authorList>
    </citation>
    <scope>NUCLEOTIDE SEQUENCE</scope>
    <source>
        <strain evidence="1">Robin114PBV1</strain>
    </source>
</reference>
<dbReference type="Gene3D" id="1.20.140.120">
    <property type="match status" value="2"/>
</dbReference>
<dbReference type="EMBL" id="MW837829">
    <property type="protein sequence ID" value="QXR02002.1"/>
    <property type="molecule type" value="Genomic_RNA"/>
</dbReference>
<protein>
    <submittedName>
        <fullName evidence="1">Capsid protein</fullName>
    </submittedName>
</protein>
<evidence type="ECO:0000313" key="1">
    <source>
        <dbReference type="EMBL" id="QXR02002.1"/>
    </source>
</evidence>
<dbReference type="InterPro" id="IPR049178">
    <property type="entry name" value="CP_picobirnavirus_sf"/>
</dbReference>
<accession>A0A8F6QHC2</accession>
<proteinExistence type="predicted"/>
<sequence length="559" mass="61754">MTHNQISTTRTNEEQRANKVREGISIANAVTNPTSHITTAVTRALNHPEWYADNPQTVQDVASVPFNAPTGSQSIASFGVNWPVWGMATYSYMTGIGSTREGEFSAINIAAKNTFAVVRYENSGATNYEAVDMMMYTIAVIDAYKYWALTRRIYKSTITYNNANWFEGERTAASVGLNSKETTKNTAEFRAHINTLGQQTSAFATPADTPVVARALWTNSFVFKDKDMPRSQLHHFTMRGFYTNNGVKGVTEFQPIDWSASGTTSQIRNYSEMIIKNLIAYEDIGIISGDIQKAFRQRGTVVVPDTAPNEATVPIYDKSILAQMESMTMVGDTNTTDPTVPEYSSYNMTQENNIIYQGKSQEPDVTKRKKGVMSFVAFSVATTFDPAKFPTRPNHQPIIALNKGAVTPNDVMVASRTAATIGDFFAKRVVASSLETMSNALAYGSETVCTMALSNTFYPMNSRKYATTNKASGTFMVAEFDHTPMLVGVSTANDTMGVSAWQSTHGRNWAQTTDSQTTQMHSVALQSTYGVGKLRNRFLIVQRQSTKQAPKQQEQKQKA</sequence>
<name>A0A8F6QHC2_9VIRU</name>
<dbReference type="Pfam" id="PF20816">
    <property type="entry name" value="PBV_CP"/>
    <property type="match status" value="1"/>
</dbReference>
<dbReference type="InterPro" id="IPR048835">
    <property type="entry name" value="CP_picobirnavirus"/>
</dbReference>
<organism evidence="1">
    <name type="scientific">Picobirnaviridae sp. gcode 3</name>
    <dbReference type="NCBI Taxonomy" id="2857096"/>
    <lineage>
        <taxon>Viruses</taxon>
        <taxon>Riboviria</taxon>
        <taxon>Orthornavirae</taxon>
        <taxon>Pisuviricota</taxon>
        <taxon>Duplopiviricetes</taxon>
        <taxon>Durnavirales</taxon>
        <taxon>Picobirnaviridae</taxon>
    </lineage>
</organism>